<evidence type="ECO:0000313" key="3">
    <source>
        <dbReference type="Proteomes" id="UP001430193"/>
    </source>
</evidence>
<accession>A0ABS2KCL7</accession>
<gene>
    <name evidence="2" type="ORF">ISS99_05255</name>
</gene>
<sequence length="151" mass="16673">MKNHKVRLAVRAWVLAVITGLLATGCTDVQVHPVDRDQSLSTICIVVNPAVEVSDFVDVLRAGIARHNLASQVVSQEASKICQATLTYTALRSWDMSPYLSYAELHLWRDGKPIGDATYHLRGKGGLSLEKWEGTSTKMNPVIDSLLSQYH</sequence>
<feature type="chain" id="PRO_5047250703" description="Lipoprotein" evidence="1">
    <location>
        <begin position="24"/>
        <end position="151"/>
    </location>
</feature>
<dbReference type="NCBIfam" id="NF040519">
    <property type="entry name" value="Sbal_3080_fam"/>
    <property type="match status" value="1"/>
</dbReference>
<evidence type="ECO:0000313" key="2">
    <source>
        <dbReference type="EMBL" id="MBM7128925.1"/>
    </source>
</evidence>
<evidence type="ECO:0008006" key="4">
    <source>
        <dbReference type="Google" id="ProtNLM"/>
    </source>
</evidence>
<name>A0ABS2KCL7_9GAMM</name>
<keyword evidence="3" id="KW-1185">Reference proteome</keyword>
<dbReference type="RefSeq" id="WP_204630547.1">
    <property type="nucleotide sequence ID" value="NZ_BSOC01000007.1"/>
</dbReference>
<comment type="caution">
    <text evidence="2">The sequence shown here is derived from an EMBL/GenBank/DDBJ whole genome shotgun (WGS) entry which is preliminary data.</text>
</comment>
<dbReference type="Proteomes" id="UP001430193">
    <property type="component" value="Unassembled WGS sequence"/>
</dbReference>
<organism evidence="2 3">
    <name type="scientific">Dyella mobilis</name>
    <dbReference type="NCBI Taxonomy" id="1849582"/>
    <lineage>
        <taxon>Bacteria</taxon>
        <taxon>Pseudomonadati</taxon>
        <taxon>Pseudomonadota</taxon>
        <taxon>Gammaproteobacteria</taxon>
        <taxon>Lysobacterales</taxon>
        <taxon>Rhodanobacteraceae</taxon>
        <taxon>Dyella</taxon>
    </lineage>
</organism>
<dbReference type="PROSITE" id="PS51257">
    <property type="entry name" value="PROKAR_LIPOPROTEIN"/>
    <property type="match status" value="1"/>
</dbReference>
<reference evidence="2" key="1">
    <citation type="submission" date="2020-10" db="EMBL/GenBank/DDBJ databases">
        <title>Phylogeny of dyella-like bacteria.</title>
        <authorList>
            <person name="Fu J."/>
        </authorList>
    </citation>
    <scope>NUCLEOTIDE SEQUENCE</scope>
    <source>
        <strain evidence="2">DHON07</strain>
    </source>
</reference>
<protein>
    <recommendedName>
        <fullName evidence="4">Lipoprotein</fullName>
    </recommendedName>
</protein>
<evidence type="ECO:0000256" key="1">
    <source>
        <dbReference type="SAM" id="SignalP"/>
    </source>
</evidence>
<dbReference type="EMBL" id="JADIKF010000036">
    <property type="protein sequence ID" value="MBM7128925.1"/>
    <property type="molecule type" value="Genomic_DNA"/>
</dbReference>
<feature type="signal peptide" evidence="1">
    <location>
        <begin position="1"/>
        <end position="23"/>
    </location>
</feature>
<keyword evidence="1" id="KW-0732">Signal</keyword>
<proteinExistence type="predicted"/>